<sequence>MIVVTLLVVIRETNACAGLFGGGGGGCCAPPPTCGCGRKKREIDGPKTELIVPSIHTEEKNPCPQIEWQPYMDQNMNADPTSNAYAIQGSLYKRFGAKFSVVCWPKGDHAVVANGDGYCTSSNEKNWCQATALLA</sequence>
<gene>
    <name evidence="2" type="ORF">BOKJ2_LOCUS9704</name>
</gene>
<feature type="signal peptide" evidence="1">
    <location>
        <begin position="1"/>
        <end position="15"/>
    </location>
</feature>
<reference evidence="2" key="1">
    <citation type="submission" date="2020-09" db="EMBL/GenBank/DDBJ databases">
        <authorList>
            <person name="Kikuchi T."/>
        </authorList>
    </citation>
    <scope>NUCLEOTIDE SEQUENCE</scope>
    <source>
        <strain evidence="2">SH1</strain>
    </source>
</reference>
<dbReference type="EMBL" id="CAJFCW020000004">
    <property type="protein sequence ID" value="CAG9115719.1"/>
    <property type="molecule type" value="Genomic_DNA"/>
</dbReference>
<evidence type="ECO:0000256" key="1">
    <source>
        <dbReference type="SAM" id="SignalP"/>
    </source>
</evidence>
<dbReference type="Proteomes" id="UP000614601">
    <property type="component" value="Unassembled WGS sequence"/>
</dbReference>
<keyword evidence="1" id="KW-0732">Signal</keyword>
<keyword evidence="3" id="KW-1185">Reference proteome</keyword>
<evidence type="ECO:0008006" key="4">
    <source>
        <dbReference type="Google" id="ProtNLM"/>
    </source>
</evidence>
<protein>
    <recommendedName>
        <fullName evidence="4">Ground-like domain-containing protein</fullName>
    </recommendedName>
</protein>
<evidence type="ECO:0000313" key="3">
    <source>
        <dbReference type="Proteomes" id="UP000614601"/>
    </source>
</evidence>
<accession>A0A811L0Z5</accession>
<feature type="chain" id="PRO_5036221179" description="Ground-like domain-containing protein" evidence="1">
    <location>
        <begin position="16"/>
        <end position="135"/>
    </location>
</feature>
<comment type="caution">
    <text evidence="2">The sequence shown here is derived from an EMBL/GenBank/DDBJ whole genome shotgun (WGS) entry which is preliminary data.</text>
</comment>
<evidence type="ECO:0000313" key="2">
    <source>
        <dbReference type="EMBL" id="CAD5221956.1"/>
    </source>
</evidence>
<dbReference type="AlphaFoldDB" id="A0A811L0Z5"/>
<organism evidence="2 3">
    <name type="scientific">Bursaphelenchus okinawaensis</name>
    <dbReference type="NCBI Taxonomy" id="465554"/>
    <lineage>
        <taxon>Eukaryota</taxon>
        <taxon>Metazoa</taxon>
        <taxon>Ecdysozoa</taxon>
        <taxon>Nematoda</taxon>
        <taxon>Chromadorea</taxon>
        <taxon>Rhabditida</taxon>
        <taxon>Tylenchina</taxon>
        <taxon>Tylenchomorpha</taxon>
        <taxon>Aphelenchoidea</taxon>
        <taxon>Aphelenchoididae</taxon>
        <taxon>Bursaphelenchus</taxon>
    </lineage>
</organism>
<proteinExistence type="predicted"/>
<dbReference type="OrthoDB" id="5850372at2759"/>
<name>A0A811L0Z5_9BILA</name>
<dbReference type="Proteomes" id="UP000783686">
    <property type="component" value="Unassembled WGS sequence"/>
</dbReference>
<dbReference type="EMBL" id="CAJFDH010000004">
    <property type="protein sequence ID" value="CAD5221956.1"/>
    <property type="molecule type" value="Genomic_DNA"/>
</dbReference>